<gene>
    <name evidence="1" type="ORF">LTR69_001810</name>
</gene>
<organism evidence="1 2">
    <name type="scientific">Exophiala sideris</name>
    <dbReference type="NCBI Taxonomy" id="1016849"/>
    <lineage>
        <taxon>Eukaryota</taxon>
        <taxon>Fungi</taxon>
        <taxon>Dikarya</taxon>
        <taxon>Ascomycota</taxon>
        <taxon>Pezizomycotina</taxon>
        <taxon>Eurotiomycetes</taxon>
        <taxon>Chaetothyriomycetidae</taxon>
        <taxon>Chaetothyriales</taxon>
        <taxon>Herpotrichiellaceae</taxon>
        <taxon>Exophiala</taxon>
    </lineage>
</organism>
<protein>
    <recommendedName>
        <fullName evidence="3">Extracellular membrane protein CFEM domain-containing protein</fullName>
    </recommendedName>
</protein>
<evidence type="ECO:0000313" key="2">
    <source>
        <dbReference type="Proteomes" id="UP001345691"/>
    </source>
</evidence>
<reference evidence="1 2" key="1">
    <citation type="submission" date="2023-08" db="EMBL/GenBank/DDBJ databases">
        <title>Black Yeasts Isolated from many extreme environments.</title>
        <authorList>
            <person name="Coleine C."/>
            <person name="Stajich J.E."/>
            <person name="Selbmann L."/>
        </authorList>
    </citation>
    <scope>NUCLEOTIDE SEQUENCE [LARGE SCALE GENOMIC DNA]</scope>
    <source>
        <strain evidence="1 2">CCFEE 6328</strain>
    </source>
</reference>
<comment type="caution">
    <text evidence="1">The sequence shown here is derived from an EMBL/GenBank/DDBJ whole genome shotgun (WGS) entry which is preliminary data.</text>
</comment>
<dbReference type="EMBL" id="JAVRRF010000002">
    <property type="protein sequence ID" value="KAK5067821.1"/>
    <property type="molecule type" value="Genomic_DNA"/>
</dbReference>
<evidence type="ECO:0000313" key="1">
    <source>
        <dbReference type="EMBL" id="KAK5067821.1"/>
    </source>
</evidence>
<accession>A0ABR0JPC3</accession>
<evidence type="ECO:0008006" key="3">
    <source>
        <dbReference type="Google" id="ProtNLM"/>
    </source>
</evidence>
<sequence length="247" mass="25844">MHSVATLIRRQNYTCGSEGLDNVCETNSSECVKEICASCSGYVEIANCCALSSWGAMAECVVNLMNDPDTLTETVSSTSTAAQSALTTTTEGGFNACLSVEEMLTSCESKSGAFSTAMFSQQASCLCYANDTFQPTVYDRLYSNCMGYMSTADPGGYANITAAATTSIDLSPCGHLGLSTTSTATTTWTHYIGTTPSTLMGPTRTSTSTSTSIITATDSNTMNLSVSTYTGAAVTEIPVSVSYRLTP</sequence>
<proteinExistence type="predicted"/>
<name>A0ABR0JPC3_9EURO</name>
<dbReference type="Proteomes" id="UP001345691">
    <property type="component" value="Unassembled WGS sequence"/>
</dbReference>
<keyword evidence="2" id="KW-1185">Reference proteome</keyword>